<dbReference type="PANTHER" id="PTHR48012">
    <property type="entry name" value="STERILE20-LIKE KINASE, ISOFORM B-RELATED"/>
    <property type="match status" value="1"/>
</dbReference>
<evidence type="ECO:0000256" key="2">
    <source>
        <dbReference type="ARBA" id="ARBA00022741"/>
    </source>
</evidence>
<keyword evidence="8" id="KW-1185">Reference proteome</keyword>
<dbReference type="GO" id="GO:0004674">
    <property type="term" value="F:protein serine/threonine kinase activity"/>
    <property type="evidence" value="ECO:0007669"/>
    <property type="project" value="UniProtKB-EC"/>
</dbReference>
<keyword evidence="2 4" id="KW-0547">Nucleotide-binding</keyword>
<dbReference type="InterPro" id="IPR011989">
    <property type="entry name" value="ARM-like"/>
</dbReference>
<evidence type="ECO:0000256" key="5">
    <source>
        <dbReference type="SAM" id="MobiDB-lite"/>
    </source>
</evidence>
<dbReference type="InParanoid" id="H0ETY8"/>
<dbReference type="GO" id="GO:0005524">
    <property type="term" value="F:ATP binding"/>
    <property type="evidence" value="ECO:0007669"/>
    <property type="project" value="UniProtKB-UniRule"/>
</dbReference>
<dbReference type="Pfam" id="PF00069">
    <property type="entry name" value="Pkinase"/>
    <property type="match status" value="1"/>
</dbReference>
<accession>H0ETY8</accession>
<dbReference type="InterPro" id="IPR011009">
    <property type="entry name" value="Kinase-like_dom_sf"/>
</dbReference>
<feature type="compositionally biased region" description="Basic and acidic residues" evidence="5">
    <location>
        <begin position="869"/>
        <end position="881"/>
    </location>
</feature>
<feature type="region of interest" description="Disordered" evidence="5">
    <location>
        <begin position="611"/>
        <end position="675"/>
    </location>
</feature>
<dbReference type="InterPro" id="IPR016024">
    <property type="entry name" value="ARM-type_fold"/>
</dbReference>
<feature type="domain" description="Protein kinase" evidence="6">
    <location>
        <begin position="312"/>
        <end position="569"/>
    </location>
</feature>
<name>H0ETY8_GLAL7</name>
<feature type="region of interest" description="Disordered" evidence="5">
    <location>
        <begin position="766"/>
        <end position="792"/>
    </location>
</feature>
<dbReference type="PANTHER" id="PTHR48012:SF26">
    <property type="entry name" value="SERINE_THREONINE-PROTEIN KINASE DDB_G0283821-RELATED"/>
    <property type="match status" value="1"/>
</dbReference>
<gene>
    <name evidence="7" type="ORF">M7I_6212</name>
</gene>
<feature type="region of interest" description="Disordered" evidence="5">
    <location>
        <begin position="861"/>
        <end position="883"/>
    </location>
</feature>
<evidence type="ECO:0000256" key="1">
    <source>
        <dbReference type="ARBA" id="ARBA00012513"/>
    </source>
</evidence>
<evidence type="ECO:0000256" key="4">
    <source>
        <dbReference type="PROSITE-ProRule" id="PRU10141"/>
    </source>
</evidence>
<feature type="compositionally biased region" description="Basic and acidic residues" evidence="5">
    <location>
        <begin position="624"/>
        <end position="638"/>
    </location>
</feature>
<dbReference type="Proteomes" id="UP000005446">
    <property type="component" value="Unassembled WGS sequence"/>
</dbReference>
<organism evidence="7 8">
    <name type="scientific">Glarea lozoyensis (strain ATCC 74030 / MF5533)</name>
    <dbReference type="NCBI Taxonomy" id="1104152"/>
    <lineage>
        <taxon>Eukaryota</taxon>
        <taxon>Fungi</taxon>
        <taxon>Dikarya</taxon>
        <taxon>Ascomycota</taxon>
        <taxon>Pezizomycotina</taxon>
        <taxon>Leotiomycetes</taxon>
        <taxon>Helotiales</taxon>
        <taxon>Helotiaceae</taxon>
        <taxon>Glarea</taxon>
    </lineage>
</organism>
<dbReference type="SMART" id="SM00220">
    <property type="entry name" value="S_TKc"/>
    <property type="match status" value="1"/>
</dbReference>
<evidence type="ECO:0000313" key="7">
    <source>
        <dbReference type="EMBL" id="EHK97980.1"/>
    </source>
</evidence>
<dbReference type="SUPFAM" id="SSF56112">
    <property type="entry name" value="Protein kinase-like (PK-like)"/>
    <property type="match status" value="1"/>
</dbReference>
<dbReference type="EC" id="2.7.11.1" evidence="1"/>
<dbReference type="GO" id="GO:0005737">
    <property type="term" value="C:cytoplasm"/>
    <property type="evidence" value="ECO:0007669"/>
    <property type="project" value="TreeGrafter"/>
</dbReference>
<dbReference type="HOGENOM" id="CLU_001872_2_1_1"/>
<dbReference type="PROSITE" id="PS00108">
    <property type="entry name" value="PROTEIN_KINASE_ST"/>
    <property type="match status" value="1"/>
</dbReference>
<dbReference type="SUPFAM" id="SSF48371">
    <property type="entry name" value="ARM repeat"/>
    <property type="match status" value="1"/>
</dbReference>
<dbReference type="EMBL" id="AGUE01000167">
    <property type="protein sequence ID" value="EHK97980.1"/>
    <property type="molecule type" value="Genomic_DNA"/>
</dbReference>
<keyword evidence="3 4" id="KW-0067">ATP-binding</keyword>
<dbReference type="OrthoDB" id="8693905at2759"/>
<evidence type="ECO:0000259" key="6">
    <source>
        <dbReference type="PROSITE" id="PS50011"/>
    </source>
</evidence>
<protein>
    <recommendedName>
        <fullName evidence="1">non-specific serine/threonine protein kinase</fullName>
        <ecNumber evidence="1">2.7.11.1</ecNumber>
    </recommendedName>
</protein>
<dbReference type="InterPro" id="IPR008271">
    <property type="entry name" value="Ser/Thr_kinase_AS"/>
</dbReference>
<feature type="region of interest" description="Disordered" evidence="5">
    <location>
        <begin position="94"/>
        <end position="120"/>
    </location>
</feature>
<dbReference type="Gene3D" id="1.10.510.10">
    <property type="entry name" value="Transferase(Phosphotransferase) domain 1"/>
    <property type="match status" value="1"/>
</dbReference>
<dbReference type="CDD" id="cd06627">
    <property type="entry name" value="STKc_Cdc7_like"/>
    <property type="match status" value="1"/>
</dbReference>
<dbReference type="InterPro" id="IPR000719">
    <property type="entry name" value="Prot_kinase_dom"/>
</dbReference>
<dbReference type="Gene3D" id="1.25.10.10">
    <property type="entry name" value="Leucine-rich Repeat Variant"/>
    <property type="match status" value="1"/>
</dbReference>
<comment type="caution">
    <text evidence="7">The sequence shown here is derived from an EMBL/GenBank/DDBJ whole genome shotgun (WGS) entry which is preliminary data.</text>
</comment>
<dbReference type="InterPro" id="IPR050629">
    <property type="entry name" value="STE20/SPS1-PAK"/>
</dbReference>
<evidence type="ECO:0000256" key="3">
    <source>
        <dbReference type="ARBA" id="ARBA00022840"/>
    </source>
</evidence>
<sequence>MSFSEEHSRVFATAFKTQYQFPGPSNRIQKVFGASPTNKFILSIAPAVRKTASTVTQGIAAFAPSVSNISIFIPDITQGVAENNDVQPLYSPTVTEGDQNPLAESNNTKVSEKTSVPPTSDTKVAGAQKLLFAPKRLAYRKFSVSLELVVRKRLVLREPIAFKKPVAVEKFSTVVRHPATIIRKPFVVKEPFTLDRFFTLEQFSTITRHPATLIRKPFAVKEPFTLEQVDIIEQVDTVIRKLFAVRKLFTLEQFDTVTKKPVATEESATVIKKPVAVDVSHPLCARCNAMVSQPKDGPRQTKAVQSPGLEGWRLGECLGKGAFGAVYKSMSWTTGEAVAIKQIKIRDLPKNKQTGLPESHDVESEIRLLKNLHHPNIVKYLGSVKTPDNLNIILEYCENGSLHSIIKNYGKIPENLAGIWMGEVLLGVVYLHEQGIIHRDIKGANILTTKDGKIKLADFGVSTALTGADQENEVVGTPYWMAPEVIQLTTVTISCDVWSVGATLVELVTGNPPYYRLDPMQAMFAIVEDDHPPLPESVSLACRDFLLQCFQKDPNLRISARKLLKHGWITGSRRSDAPVAKPKANFKEAVEEVKLWNEALKSPDGVKTFRASKLSSSIPSPLAPKRDPPLRKVHENEAPKPAFATPTKVPLFPSKPKGLAEPSHSAESDDNWDSDFASAISPSALHLPRFKPQDNFGGKLSSDHLKSFASFDQSSNENAFGNNNSFGESATIRGPRKALEAKNSFEPETIRAYKVKPTVVTQNLKPSKVLKEAPRKISSSVPPRPKSPVKSQAENKFVYPARPTKMFRESSVDDYSELIVDNDKAFDRRFGNIKNDGLSPLSPRLFHPSDLSSISHSVKSPLVINGSTPKEHGSRKDDPAMRRTRSSVEIQRFAEVEADNDFSDLVVKENTISERGESDQDSEDGMGTLMLSNMSWAGDEDDSEDDVFASLEQGLDDLDLHANIARDKHARLSSSVETIIKSLTTEDTEIRANLAAQLLDVLIESPEVKSIIIKQMYQTSTTLQMFITAGGHNTLADLLDEDFDDARDLVLRRRRIIQNSRGLHAANAIEILIDLLKANIRLRNSHFREICNHVLNTLFNLCRLSKGRQEDAALNGIIPLLQEIMTTDRPPKEFALPILCDMAHSGKLSRKLLWRHQGIEFYTTLLEDQYWQATALNAIFIWLQEETARVEHALLEGPFVQAIVKTFNTPKPGSFDIDLLDPCHNLLRLSSPVAAAMARTELWTGIYNKLNHKKPIVRVNLLRIVRDICDAVDLTSNNIRRHKLFAAIENLAEHEPSPVARSLAHDIIKRTMAKEGQEPLNIGRSRRVA</sequence>
<dbReference type="FunFam" id="1.10.510.10:FF:000571">
    <property type="entry name" value="Maternal embryonic leucine zipper kinase"/>
    <property type="match status" value="1"/>
</dbReference>
<proteinExistence type="predicted"/>
<dbReference type="PROSITE" id="PS00107">
    <property type="entry name" value="PROTEIN_KINASE_ATP"/>
    <property type="match status" value="1"/>
</dbReference>
<evidence type="ECO:0000313" key="8">
    <source>
        <dbReference type="Proteomes" id="UP000005446"/>
    </source>
</evidence>
<dbReference type="InterPro" id="IPR017441">
    <property type="entry name" value="Protein_kinase_ATP_BS"/>
</dbReference>
<reference evidence="7 8" key="1">
    <citation type="journal article" date="2012" name="Eukaryot. Cell">
        <title>Genome sequence of the fungus Glarea lozoyensis: the first genome sequence of a species from the Helotiaceae family.</title>
        <authorList>
            <person name="Youssar L."/>
            <person name="Gruening B.A."/>
            <person name="Erxleben A."/>
            <person name="Guenther S."/>
            <person name="Huettel W."/>
        </authorList>
    </citation>
    <scope>NUCLEOTIDE SEQUENCE [LARGE SCALE GENOMIC DNA]</scope>
    <source>
        <strain evidence="8">ATCC 74030 / MF5533</strain>
    </source>
</reference>
<dbReference type="PROSITE" id="PS50011">
    <property type="entry name" value="PROTEIN_KINASE_DOM"/>
    <property type="match status" value="1"/>
</dbReference>
<feature type="binding site" evidence="4">
    <location>
        <position position="341"/>
    </location>
    <ligand>
        <name>ATP</name>
        <dbReference type="ChEBI" id="CHEBI:30616"/>
    </ligand>
</feature>